<gene>
    <name evidence="3" type="ORF">FFLO_05068</name>
</gene>
<evidence type="ECO:0000256" key="1">
    <source>
        <dbReference type="ARBA" id="ARBA00038215"/>
    </source>
</evidence>
<dbReference type="PANTHER" id="PTHR46825:SF15">
    <property type="entry name" value="BETA-LACTAMASE-RELATED DOMAIN-CONTAINING PROTEIN"/>
    <property type="match status" value="1"/>
</dbReference>
<dbReference type="Proteomes" id="UP000812966">
    <property type="component" value="Unassembled WGS sequence"/>
</dbReference>
<dbReference type="InterPro" id="IPR012338">
    <property type="entry name" value="Beta-lactam/transpept-like"/>
</dbReference>
<evidence type="ECO:0000259" key="2">
    <source>
        <dbReference type="Pfam" id="PF00144"/>
    </source>
</evidence>
<comment type="caution">
    <text evidence="3">The sequence shown here is derived from an EMBL/GenBank/DDBJ whole genome shotgun (WGS) entry which is preliminary data.</text>
</comment>
<dbReference type="EMBL" id="JABELV010000119">
    <property type="protein sequence ID" value="KAG7530405.1"/>
    <property type="molecule type" value="Genomic_DNA"/>
</dbReference>
<accession>A0A8K0NPB0</accession>
<evidence type="ECO:0000313" key="4">
    <source>
        <dbReference type="Proteomes" id="UP000812966"/>
    </source>
</evidence>
<sequence length="562" mass="62247">MSSTTEAGKAGIPGVHLTGDQIIQETTLQYLKALQDAWGIPGVSLAIVRMNEDKQWDKQTIGMGRKDVDGDRVTEQTLFSIASNSKLFTAISTGLVLSESNSSWDTPVQEVIPSFQLMDKEAEERATFIELLSHQTGLPRHGLSYDTDITPEDVVKSLAYLKPSAPFKSCYQYTNLTYVAASLLPKQILGQQLEEFVKKNIWDPLGMTQSYYDIELARSTGNLSSGFARKLSVGQSGVYDVERCKEDIKQARGKLSEEGRGLEDSLGWPVQQLAGPGGVITCAKDLTIWLQTLLLKGRHPEMQNQIIPSWIIEDTIKPQVLIKAKPDDPEISSKMYGLGQEIYTYRGHQVIDHPGRAPGQKSFVIRLPDKMIGVAVMCNDDEFGDMFNEVAKWRIIDDLLGLDPIDFKTRKLNKFLEGKKPKAKADQPCQHPLQNGFGSVPGVYHNAAYGDLKLRSLSSTHQDNTSLQGPNWSFVADVNKAFVKEFLFEHFDKDIFNVTAKLTFPETGAVMWDMIGQGIQARFGEGGMGLQHIWGAGGGVSDGNMERDGIKNGSEVFFTKIS</sequence>
<dbReference type="Pfam" id="PF00144">
    <property type="entry name" value="Beta-lactamase"/>
    <property type="match status" value="1"/>
</dbReference>
<dbReference type="InterPro" id="IPR050491">
    <property type="entry name" value="AmpC-like"/>
</dbReference>
<evidence type="ECO:0000313" key="3">
    <source>
        <dbReference type="EMBL" id="KAG7530405.1"/>
    </source>
</evidence>
<proteinExistence type="inferred from homology"/>
<organism evidence="3 4">
    <name type="scientific">Filobasidium floriforme</name>
    <dbReference type="NCBI Taxonomy" id="5210"/>
    <lineage>
        <taxon>Eukaryota</taxon>
        <taxon>Fungi</taxon>
        <taxon>Dikarya</taxon>
        <taxon>Basidiomycota</taxon>
        <taxon>Agaricomycotina</taxon>
        <taxon>Tremellomycetes</taxon>
        <taxon>Filobasidiales</taxon>
        <taxon>Filobasidiaceae</taxon>
        <taxon>Filobasidium</taxon>
    </lineage>
</organism>
<feature type="domain" description="Beta-lactamase-related" evidence="2">
    <location>
        <begin position="32"/>
        <end position="384"/>
    </location>
</feature>
<dbReference type="SUPFAM" id="SSF56601">
    <property type="entry name" value="beta-lactamase/transpeptidase-like"/>
    <property type="match status" value="1"/>
</dbReference>
<protein>
    <recommendedName>
        <fullName evidence="2">Beta-lactamase-related domain-containing protein</fullName>
    </recommendedName>
</protein>
<reference evidence="3" key="1">
    <citation type="submission" date="2020-04" db="EMBL/GenBank/DDBJ databases">
        <title>Analysis of mating type loci in Filobasidium floriforme.</title>
        <authorList>
            <person name="Nowrousian M."/>
        </authorList>
    </citation>
    <scope>NUCLEOTIDE SEQUENCE</scope>
    <source>
        <strain evidence="3">CBS 6242</strain>
    </source>
</reference>
<comment type="similarity">
    <text evidence="1">Belongs to the peptidase S12 family.</text>
</comment>
<dbReference type="Gene3D" id="3.40.710.10">
    <property type="entry name" value="DD-peptidase/beta-lactamase superfamily"/>
    <property type="match status" value="1"/>
</dbReference>
<dbReference type="AlphaFoldDB" id="A0A8K0NPB0"/>
<dbReference type="InterPro" id="IPR001466">
    <property type="entry name" value="Beta-lactam-related"/>
</dbReference>
<dbReference type="PANTHER" id="PTHR46825">
    <property type="entry name" value="D-ALANYL-D-ALANINE-CARBOXYPEPTIDASE/ENDOPEPTIDASE AMPH"/>
    <property type="match status" value="1"/>
</dbReference>
<keyword evidence="4" id="KW-1185">Reference proteome</keyword>
<name>A0A8K0NPB0_9TREE</name>